<sequence length="372" mass="40833">MKSKQIKIYADSIPMPGIANPGPHQIFCNPSISVENYEPQQPGDDEIQVEMIYAGLCGTDVHLVEKNKDTGYIKSSAPLSIPADRGRRIGHEGVGKVIARGKHVRNVDVKSLVTFESIVVCHYCDVCRKGHFNQCRNAKLLGLEQDGLFGNIVNVPAMLAHDITDIAKTDRDLKAMTCVEPAGVAYVACQNTSIKGGDNVIIFGAGPIGLFTAILAKTVFGASVVHMVEPIPFRRELANQWADHLYSIEEFKNTRFSDIDVVIEASGEMDNINSIFRSINPNGRVALLARSGAPLKIDAMDHMITNAIYLIGSRGHLCGAFSDIMTLYRQRRLPLENVVTHVAEGIDGLSHLLENPDEIIHKNCKVIARLRN</sequence>
<keyword evidence="2 4" id="KW-0862">Zinc</keyword>
<feature type="domain" description="Alcohol dehydrogenase-like N-terminal" evidence="6">
    <location>
        <begin position="43"/>
        <end position="163"/>
    </location>
</feature>
<dbReference type="InterPro" id="IPR013149">
    <property type="entry name" value="ADH-like_C"/>
</dbReference>
<dbReference type="InterPro" id="IPR002328">
    <property type="entry name" value="ADH_Zn_CS"/>
</dbReference>
<dbReference type="PANTHER" id="PTHR43401">
    <property type="entry name" value="L-THREONINE 3-DEHYDROGENASE"/>
    <property type="match status" value="1"/>
</dbReference>
<dbReference type="AlphaFoldDB" id="A0A1W1HDF5"/>
<dbReference type="OrthoDB" id="5484143at2"/>
<dbReference type="STRING" id="1246637.MTBBW1_2210012"/>
<evidence type="ECO:0000313" key="8">
    <source>
        <dbReference type="Proteomes" id="UP000191931"/>
    </source>
</evidence>
<dbReference type="InterPro" id="IPR011032">
    <property type="entry name" value="GroES-like_sf"/>
</dbReference>
<evidence type="ECO:0000256" key="3">
    <source>
        <dbReference type="ARBA" id="ARBA00023002"/>
    </source>
</evidence>
<dbReference type="InterPro" id="IPR050129">
    <property type="entry name" value="Zn_alcohol_dh"/>
</dbReference>
<dbReference type="PANTHER" id="PTHR43401:SF2">
    <property type="entry name" value="L-THREONINE 3-DEHYDROGENASE"/>
    <property type="match status" value="1"/>
</dbReference>
<evidence type="ECO:0000256" key="1">
    <source>
        <dbReference type="ARBA" id="ARBA00022723"/>
    </source>
</evidence>
<dbReference type="GO" id="GO:0008270">
    <property type="term" value="F:zinc ion binding"/>
    <property type="evidence" value="ECO:0007669"/>
    <property type="project" value="InterPro"/>
</dbReference>
<gene>
    <name evidence="7" type="ORF">MTBBW1_2210012</name>
</gene>
<dbReference type="EMBL" id="FWEV01000137">
    <property type="protein sequence ID" value="SLM30408.1"/>
    <property type="molecule type" value="Genomic_DNA"/>
</dbReference>
<keyword evidence="1 4" id="KW-0479">Metal-binding</keyword>
<comment type="similarity">
    <text evidence="4">Belongs to the zinc-containing alcohol dehydrogenase family.</text>
</comment>
<dbReference type="GO" id="GO:0016491">
    <property type="term" value="F:oxidoreductase activity"/>
    <property type="evidence" value="ECO:0007669"/>
    <property type="project" value="UniProtKB-KW"/>
</dbReference>
<dbReference type="SUPFAM" id="SSF51735">
    <property type="entry name" value="NAD(P)-binding Rossmann-fold domains"/>
    <property type="match status" value="1"/>
</dbReference>
<dbReference type="Pfam" id="PF00107">
    <property type="entry name" value="ADH_zinc_N"/>
    <property type="match status" value="1"/>
</dbReference>
<evidence type="ECO:0000256" key="2">
    <source>
        <dbReference type="ARBA" id="ARBA00022833"/>
    </source>
</evidence>
<dbReference type="Proteomes" id="UP000191931">
    <property type="component" value="Unassembled WGS sequence"/>
</dbReference>
<dbReference type="Gene3D" id="3.40.50.720">
    <property type="entry name" value="NAD(P)-binding Rossmann-like Domain"/>
    <property type="match status" value="1"/>
</dbReference>
<comment type="cofactor">
    <cofactor evidence="4">
        <name>Zn(2+)</name>
        <dbReference type="ChEBI" id="CHEBI:29105"/>
    </cofactor>
</comment>
<name>A0A1W1HDF5_9BACT</name>
<reference evidence="7 8" key="1">
    <citation type="submission" date="2017-03" db="EMBL/GenBank/DDBJ databases">
        <authorList>
            <person name="Afonso C.L."/>
            <person name="Miller P.J."/>
            <person name="Scott M.A."/>
            <person name="Spackman E."/>
            <person name="Goraichik I."/>
            <person name="Dimitrov K.M."/>
            <person name="Suarez D.L."/>
            <person name="Swayne D.E."/>
        </authorList>
    </citation>
    <scope>NUCLEOTIDE SEQUENCE [LARGE SCALE GENOMIC DNA]</scope>
    <source>
        <strain evidence="7">PRJEB14757</strain>
    </source>
</reference>
<dbReference type="Pfam" id="PF08240">
    <property type="entry name" value="ADH_N"/>
    <property type="match status" value="1"/>
</dbReference>
<evidence type="ECO:0000313" key="7">
    <source>
        <dbReference type="EMBL" id="SLM30408.1"/>
    </source>
</evidence>
<dbReference type="SUPFAM" id="SSF50129">
    <property type="entry name" value="GroES-like"/>
    <property type="match status" value="1"/>
</dbReference>
<protein>
    <submittedName>
        <fullName evidence="7">Alcohol dehydrogenase GroES domain protein</fullName>
    </submittedName>
</protein>
<organism evidence="7 8">
    <name type="scientific">Desulfamplus magnetovallimortis</name>
    <dbReference type="NCBI Taxonomy" id="1246637"/>
    <lineage>
        <taxon>Bacteria</taxon>
        <taxon>Pseudomonadati</taxon>
        <taxon>Thermodesulfobacteriota</taxon>
        <taxon>Desulfobacteria</taxon>
        <taxon>Desulfobacterales</taxon>
        <taxon>Desulfobacteraceae</taxon>
        <taxon>Desulfamplus</taxon>
    </lineage>
</organism>
<keyword evidence="3" id="KW-0560">Oxidoreductase</keyword>
<dbReference type="PROSITE" id="PS00059">
    <property type="entry name" value="ADH_ZINC"/>
    <property type="match status" value="1"/>
</dbReference>
<evidence type="ECO:0000256" key="4">
    <source>
        <dbReference type="RuleBase" id="RU361277"/>
    </source>
</evidence>
<feature type="domain" description="Alcohol dehydrogenase-like C-terminal" evidence="5">
    <location>
        <begin position="207"/>
        <end position="315"/>
    </location>
</feature>
<accession>A0A1W1HDF5</accession>
<evidence type="ECO:0000259" key="5">
    <source>
        <dbReference type="Pfam" id="PF00107"/>
    </source>
</evidence>
<dbReference type="RefSeq" id="WP_080808337.1">
    <property type="nucleotide sequence ID" value="NZ_LT828560.1"/>
</dbReference>
<evidence type="ECO:0000259" key="6">
    <source>
        <dbReference type="Pfam" id="PF08240"/>
    </source>
</evidence>
<dbReference type="Gene3D" id="3.90.180.10">
    <property type="entry name" value="Medium-chain alcohol dehydrogenases, catalytic domain"/>
    <property type="match status" value="1"/>
</dbReference>
<dbReference type="InterPro" id="IPR036291">
    <property type="entry name" value="NAD(P)-bd_dom_sf"/>
</dbReference>
<keyword evidence="8" id="KW-1185">Reference proteome</keyword>
<dbReference type="InterPro" id="IPR013154">
    <property type="entry name" value="ADH-like_N"/>
</dbReference>
<proteinExistence type="inferred from homology"/>